<keyword evidence="2" id="KW-1185">Reference proteome</keyword>
<evidence type="ECO:0000313" key="2">
    <source>
        <dbReference type="Proteomes" id="UP001239111"/>
    </source>
</evidence>
<gene>
    <name evidence="1" type="ORF">QAD02_009990</name>
</gene>
<organism evidence="1 2">
    <name type="scientific">Eretmocerus hayati</name>
    <dbReference type="NCBI Taxonomy" id="131215"/>
    <lineage>
        <taxon>Eukaryota</taxon>
        <taxon>Metazoa</taxon>
        <taxon>Ecdysozoa</taxon>
        <taxon>Arthropoda</taxon>
        <taxon>Hexapoda</taxon>
        <taxon>Insecta</taxon>
        <taxon>Pterygota</taxon>
        <taxon>Neoptera</taxon>
        <taxon>Endopterygota</taxon>
        <taxon>Hymenoptera</taxon>
        <taxon>Apocrita</taxon>
        <taxon>Proctotrupomorpha</taxon>
        <taxon>Chalcidoidea</taxon>
        <taxon>Aphelinidae</taxon>
        <taxon>Aphelininae</taxon>
        <taxon>Eretmocerus</taxon>
    </lineage>
</organism>
<accession>A0ACC2NAW9</accession>
<dbReference type="EMBL" id="CM056744">
    <property type="protein sequence ID" value="KAJ8668327.1"/>
    <property type="molecule type" value="Genomic_DNA"/>
</dbReference>
<comment type="caution">
    <text evidence="1">The sequence shown here is derived from an EMBL/GenBank/DDBJ whole genome shotgun (WGS) entry which is preliminary data.</text>
</comment>
<protein>
    <submittedName>
        <fullName evidence="1">Uncharacterized protein</fullName>
    </submittedName>
</protein>
<dbReference type="Proteomes" id="UP001239111">
    <property type="component" value="Chromosome 4"/>
</dbReference>
<reference evidence="1" key="1">
    <citation type="submission" date="2023-04" db="EMBL/GenBank/DDBJ databases">
        <title>A chromosome-level genome assembly of the parasitoid wasp Eretmocerus hayati.</title>
        <authorList>
            <person name="Zhong Y."/>
            <person name="Liu S."/>
            <person name="Liu Y."/>
        </authorList>
    </citation>
    <scope>NUCLEOTIDE SEQUENCE</scope>
    <source>
        <strain evidence="1">ZJU_SS_LIU_2023</strain>
    </source>
</reference>
<sequence>MASHKTSLKICLALSFLVSSAFSSPSPGTGSGNSKKQFTPALEFGERQEGDELLVDQKITIPDDSGRGQIIKIPDDYEMTQLRVTPAGFPTVRMTTPFSSPPRGMIMVTLEPNEKFKGSLKGVSYWIQMYGKPVVCEDGTDQCKEDFRRWMEVTNEAPRF</sequence>
<name>A0ACC2NAW9_9HYME</name>
<proteinExistence type="predicted"/>
<evidence type="ECO:0000313" key="1">
    <source>
        <dbReference type="EMBL" id="KAJ8668327.1"/>
    </source>
</evidence>